<protein>
    <recommendedName>
        <fullName evidence="4">Secreted protein</fullName>
    </recommendedName>
</protein>
<dbReference type="AlphaFoldDB" id="A0A1T4QY33"/>
<evidence type="ECO:0000256" key="1">
    <source>
        <dbReference type="SAM" id="SignalP"/>
    </source>
</evidence>
<evidence type="ECO:0008006" key="4">
    <source>
        <dbReference type="Google" id="ProtNLM"/>
    </source>
</evidence>
<sequence length="168" mass="18506">MNSSSRVLRLRPLVLAATLLLAPLAMAQDGNRIEQQMTAEQFRAAGLDKLEAGELEILNAWLNRTLVTETDKAARQAEDKVRTESRGLFGSGSDEPISARLQGSFEGFAQGRRYTLDNGQVWRQVDGATLPGASMESPQVRITPSLIGSAWYLKVEGYNTRAKVERVK</sequence>
<name>A0A1T4QY33_9GAMM</name>
<dbReference type="EMBL" id="FUXP01000006">
    <property type="protein sequence ID" value="SKA08699.1"/>
    <property type="molecule type" value="Genomic_DNA"/>
</dbReference>
<reference evidence="2 3" key="1">
    <citation type="submission" date="2017-02" db="EMBL/GenBank/DDBJ databases">
        <authorList>
            <person name="Peterson S.W."/>
        </authorList>
    </citation>
    <scope>NUCLEOTIDE SEQUENCE [LARGE SCALE GENOMIC DNA]</scope>
    <source>
        <strain evidence="2 3">DSM 21749</strain>
    </source>
</reference>
<dbReference type="Proteomes" id="UP000190061">
    <property type="component" value="Unassembled WGS sequence"/>
</dbReference>
<gene>
    <name evidence="2" type="ORF">SAMN02745674_01858</name>
</gene>
<proteinExistence type="predicted"/>
<feature type="signal peptide" evidence="1">
    <location>
        <begin position="1"/>
        <end position="27"/>
    </location>
</feature>
<evidence type="ECO:0000313" key="2">
    <source>
        <dbReference type="EMBL" id="SKA08699.1"/>
    </source>
</evidence>
<feature type="chain" id="PRO_5012120283" description="Secreted protein" evidence="1">
    <location>
        <begin position="28"/>
        <end position="168"/>
    </location>
</feature>
<keyword evidence="3" id="KW-1185">Reference proteome</keyword>
<organism evidence="2 3">
    <name type="scientific">Lysobacter spongiicola DSM 21749</name>
    <dbReference type="NCBI Taxonomy" id="1122188"/>
    <lineage>
        <taxon>Bacteria</taxon>
        <taxon>Pseudomonadati</taxon>
        <taxon>Pseudomonadota</taxon>
        <taxon>Gammaproteobacteria</taxon>
        <taxon>Lysobacterales</taxon>
        <taxon>Lysobacteraceae</taxon>
        <taxon>Novilysobacter</taxon>
    </lineage>
</organism>
<dbReference type="RefSeq" id="WP_078758436.1">
    <property type="nucleotide sequence ID" value="NZ_FUXP01000006.1"/>
</dbReference>
<dbReference type="STRING" id="1122188.SAMN02745674_01858"/>
<keyword evidence="1" id="KW-0732">Signal</keyword>
<accession>A0A1T4QY33</accession>
<dbReference type="OrthoDB" id="5966441at2"/>
<evidence type="ECO:0000313" key="3">
    <source>
        <dbReference type="Proteomes" id="UP000190061"/>
    </source>
</evidence>